<protein>
    <submittedName>
        <fullName evidence="3">Cell surface protein SprA</fullName>
    </submittedName>
</protein>
<dbReference type="NCBIfam" id="TIGR04189">
    <property type="entry name" value="surface_SprA"/>
    <property type="match status" value="1"/>
</dbReference>
<dbReference type="Proteomes" id="UP000199537">
    <property type="component" value="Unassembled WGS sequence"/>
</dbReference>
<accession>A0A1I7N3W2</accession>
<keyword evidence="4" id="KW-1185">Reference proteome</keyword>
<evidence type="ECO:0000313" key="4">
    <source>
        <dbReference type="Proteomes" id="UP000199537"/>
    </source>
</evidence>
<proteinExistence type="predicted"/>
<dbReference type="EMBL" id="FPCJ01000001">
    <property type="protein sequence ID" value="SFV29359.1"/>
    <property type="molecule type" value="Genomic_DNA"/>
</dbReference>
<dbReference type="OrthoDB" id="9806090at2"/>
<dbReference type="InterPro" id="IPR025684">
    <property type="entry name" value="SprA_N_dom"/>
</dbReference>
<evidence type="ECO:0000259" key="2">
    <source>
        <dbReference type="Pfam" id="PF14349"/>
    </source>
</evidence>
<reference evidence="4" key="1">
    <citation type="submission" date="2016-10" db="EMBL/GenBank/DDBJ databases">
        <authorList>
            <person name="Varghese N."/>
            <person name="Submissions S."/>
        </authorList>
    </citation>
    <scope>NUCLEOTIDE SEQUENCE [LARGE SCALE GENOMIC DNA]</scope>
    <source>
        <strain evidence="4">DSM 14807</strain>
    </source>
</reference>
<feature type="chain" id="PRO_5011556442" evidence="1">
    <location>
        <begin position="21"/>
        <end position="2390"/>
    </location>
</feature>
<dbReference type="STRING" id="1393122.SAMN05660895_0535"/>
<feature type="signal peptide" evidence="1">
    <location>
        <begin position="1"/>
        <end position="20"/>
    </location>
</feature>
<keyword evidence="1" id="KW-0732">Signal</keyword>
<sequence length="2390" mass="270632">MKIRNPIVFFACWTVLQLLAGPISHAFPVARNHTAIQLPALNRPFAQADSLPADSLPPWSRLQDSRMAGLPDASQPTLDLRDPSNIQKVVEYDPLTQQYVLIEKIGDQYYRFPTTLSFDQFYQLEGQNQENHYWLQHSLLLDQLNRSDSLPSLYHGAKLFNRIFGGTQANIRPQGNIDLTFGYQGQNYQNLTLPERARKTGGFDFNMNINMNVVGQIGSKLKITTNYNTQSVYDFEKQVRLEYTGDEDQIIRKIEAGNVSFPLRSSLITGVQSLFGVKTQLQFGRLSVTTILSNQRSQKQSITIQNGSQTRTFAIQADQYLENQHFLLAQYFHDHFAEGMADLPVVKSQIYITRIEVWVTNKSGATTNAREVVGLMDLGEYQPYNPNVHALTSLPLPQNDANDEYANLANNPAARNSTTVVSTLQALGLQPVQDFEKTYARKLDSTEYTVNRQLGYISLNRPLQPDEVLAVAYQYTYNGKVYQVGEFSQDVPPDPNTTNPKVLFLKLLKATSAQPRLPIWQLMMKNIYSIGDYQISKDNFVLNIYYQDPGGGEKRYLPDAQGAYQGAPLLSILNLDRLNNQNDPQPDGQFDFLPGYTIDPQKGWIIFPELEPFGKDLLKAFPNDPSVASKYLYQQLYDSTKTIAEQFPQYNRYIMRGTYQSNSSSDIFLGAFNIPPGSVTVTAGGQILTENVDYTIDYSLGRLKIINQAILNSGVPINVQFENNTLYGQQSRNYVGARFDYYVNDKLTLGSTIVHMGERPYFTNVSYGEDPISNTIVGLDANYRSDLPGLTHWLDRLPNYATTTPSYINATGEVARLFPGHSKLINYNGQGTVFIDDFEGAVSGYDLKFPYNSWALASTPVDATDSSGRILFPEATLTDSLPYGYNRAKLAWYTIEQSLVDGGTGTPAYLKENKDLLSDLYIRPVFQKEVFPNRTTDFGQSYINTFDLAYFPTERGPYNYVTSPSQLTPDGHLLNPASRWGGIMRALDITDFEAANIAYIEFWVLDPFLNNPASNGGDLYIDLGDVSEDIQKDGKLFFENGLPYPPDLSKVDSSVWGYVPRYPVQITNAFDNDPASRPYQDVGYDGLSDNDERRYYQAYLNQLLANFGPNSAVYQHALKDPSNDDYHYYRGADYDAEKLSVIDRYKDFNNPDGNSPISSGNNPYSTAATNYPETEDLNHDNTLNETEQYYQYRIHLKPNMQVGQNFIVDKQVSTVQLYNGKQATETWYEFRIPIRQYDHKVGNISDFRSIRFMRMFLTGFTDSVVLRFATLQLVRDQWRQYNYSLQYPNVPIDTLNSATQFTISAVNIEENASRYPIPYVSPPGVQRQQLISTNNVNLLSNEQSLSLKVMNLQDGDARAVFKDLGGMDMRRYKTLRMFVHAEAADNPNGLHNGDVQLIIRLGSDFVSNYYEYRIPLQITPWGSTSPLTIWPDSNDVALDLASLTRLKQQRNQTGAPVNVPFTATDSYGRVMAVVGNPNLGQVTEAMIGILNPKKDSLNSNDDGLPKSVEVWCDEMRLSDLDEHGGYAAVGRVDLQLADLGTLSVSGSMHTAGFGSVDQSVNERFIDNYHQFNAATSLQLGKLLPQHWGLVLPVYAGYSQEVSNPEYDPYDLDIKLKDKLKTAPTRAARDSILAQAQTFTSIKTINFTNVRIQRQGHQVRFPWDIQNFDVSYSFNQTLNHSPLIQGDLLNRHRFGLGYTYNGQERFFTPFHNLLHGKSRYLSWLRDLNFNPIPALIGFRADINRQYEVIRIRNIGGDPYGIPPIYNKYFTFDRYYNLQWDLTHSLNLNFNAVNNARIDEPAGALDTKAKQDTVWQNFLRLGRTTQYVHTATLSYTLPFSKFPILDWINARAGYSASYQWVAASRLAMSYGNNISNSMQRQLNMEMDFNRLYNKWKFLRNINQPPPPARDSNESPALSPFIKALLKPLMMVKRIAINYNETGATSLPGYLDSTKILGQNLNPLVPGLPFAFGYQPDSNWLNRFAARGLLSRDTTFNIQYQQNFTQQLNVQASLEPYRDLRIDLSMTQSFSKTHTELFKDTTSNTPFVHLNPYDAGGFQISFVALKTLFAPINNVTGISQTFLKFEQYRSIISQRLGKLNPYTNGQINPQDPGYTLGYGRYAQDVLIPAFLAAYTGKDPNSIGLLKTGNASIRSNPFSRYFPKPNWQVSYTGLSRLPFLKDIFSNVIITHAYSGLLSMNSFTSNLFYEDPLHIGYPGFIDTVSGNYIPYFAVPNITIQEQLSPLIGVDMTFTNGVNVNVQWKKSRTLSLSLIDYQLTEMRSSEVDFSSSFRIRKFSIPGLVDKNGEKITNDLNFRIDLAFRNDKTANNLLDANQVIPTSGQKVVRISPSIDYVVNNRLNLHFFYDRQQTIPVISTAYPITNTQAGLTLRFILQ</sequence>
<feature type="domain" description="Gliding motility protein SprA N-terminal" evidence="2">
    <location>
        <begin position="1099"/>
        <end position="1619"/>
    </location>
</feature>
<evidence type="ECO:0000313" key="3">
    <source>
        <dbReference type="EMBL" id="SFV29359.1"/>
    </source>
</evidence>
<gene>
    <name evidence="3" type="ORF">SAMN05660895_0535</name>
</gene>
<evidence type="ECO:0000256" key="1">
    <source>
        <dbReference type="SAM" id="SignalP"/>
    </source>
</evidence>
<dbReference type="Pfam" id="PF14349">
    <property type="entry name" value="SprA_N"/>
    <property type="match status" value="2"/>
</dbReference>
<dbReference type="InterPro" id="IPR026377">
    <property type="entry name" value="Cell_surface_SprA"/>
</dbReference>
<name>A0A1I7N3W2_9BACT</name>
<feature type="domain" description="Gliding motility protein SprA N-terminal" evidence="2">
    <location>
        <begin position="169"/>
        <end position="368"/>
    </location>
</feature>
<organism evidence="3 4">
    <name type="scientific">Thermoflavifilum thermophilum</name>
    <dbReference type="NCBI Taxonomy" id="1393122"/>
    <lineage>
        <taxon>Bacteria</taxon>
        <taxon>Pseudomonadati</taxon>
        <taxon>Bacteroidota</taxon>
        <taxon>Chitinophagia</taxon>
        <taxon>Chitinophagales</taxon>
        <taxon>Chitinophagaceae</taxon>
        <taxon>Thermoflavifilum</taxon>
    </lineage>
</organism>
<dbReference type="RefSeq" id="WP_092457341.1">
    <property type="nucleotide sequence ID" value="NZ_FPCJ01000001.1"/>
</dbReference>